<evidence type="ECO:0000313" key="2">
    <source>
        <dbReference type="EMBL" id="AEV34258.1"/>
    </source>
</evidence>
<organism evidence="2 3">
    <name type="scientific">Owenweeksia hongkongensis (strain DSM 17368 / CIP 108786 / JCM 12287 / NRRL B-23963 / UST20020801)</name>
    <dbReference type="NCBI Taxonomy" id="926562"/>
    <lineage>
        <taxon>Bacteria</taxon>
        <taxon>Pseudomonadati</taxon>
        <taxon>Bacteroidota</taxon>
        <taxon>Flavobacteriia</taxon>
        <taxon>Flavobacteriales</taxon>
        <taxon>Owenweeksiaceae</taxon>
        <taxon>Owenweeksia</taxon>
    </lineage>
</organism>
<proteinExistence type="predicted"/>
<dbReference type="RefSeq" id="WP_014203605.1">
    <property type="nucleotide sequence ID" value="NC_016599.1"/>
</dbReference>
<dbReference type="OrthoDB" id="5432096at2"/>
<accession>G8R4F8</accession>
<keyword evidence="3" id="KW-1185">Reference proteome</keyword>
<protein>
    <submittedName>
        <fullName evidence="2">Sulfotransferase family protein</fullName>
    </submittedName>
</protein>
<dbReference type="AlphaFoldDB" id="G8R4F8"/>
<reference evidence="2 3" key="1">
    <citation type="journal article" date="2012" name="Stand. Genomic Sci.">
        <title>Genome sequence of the orange-pigmented seawater bacterium Owenweeksia hongkongensis type strain (UST20020801(T)).</title>
        <authorList>
            <person name="Riedel T."/>
            <person name="Held B."/>
            <person name="Nolan M."/>
            <person name="Lucas S."/>
            <person name="Lapidus A."/>
            <person name="Tice H."/>
            <person name="Del Rio T.G."/>
            <person name="Cheng J.F."/>
            <person name="Han C."/>
            <person name="Tapia R."/>
            <person name="Goodwin L.A."/>
            <person name="Pitluck S."/>
            <person name="Liolios K."/>
            <person name="Mavromatis K."/>
            <person name="Pagani I."/>
            <person name="Ivanova N."/>
            <person name="Mikhailova N."/>
            <person name="Pati A."/>
            <person name="Chen A."/>
            <person name="Palaniappan K."/>
            <person name="Rohde M."/>
            <person name="Tindall B.J."/>
            <person name="Detter J.C."/>
            <person name="Goker M."/>
            <person name="Woyke T."/>
            <person name="Bristow J."/>
            <person name="Eisen J.A."/>
            <person name="Markowitz V."/>
            <person name="Hugenholtz P."/>
            <person name="Klenk H.P."/>
            <person name="Kyrpides N.C."/>
        </authorList>
    </citation>
    <scope>NUCLEOTIDE SEQUENCE</scope>
    <source>
        <strain evidence="3">DSM 17368 / JCM 12287 / NRRL B-23963</strain>
    </source>
</reference>
<keyword evidence="1 2" id="KW-0808">Transferase</keyword>
<dbReference type="HOGENOM" id="CLU_046916_1_2_10"/>
<dbReference type="EMBL" id="CP003156">
    <property type="protein sequence ID" value="AEV34258.1"/>
    <property type="molecule type" value="Genomic_DNA"/>
</dbReference>
<dbReference type="PANTHER" id="PTHR12788:SF10">
    <property type="entry name" value="PROTEIN-TYROSINE SULFOTRANSFERASE"/>
    <property type="match status" value="1"/>
</dbReference>
<dbReference type="PANTHER" id="PTHR12788">
    <property type="entry name" value="PROTEIN-TYROSINE SULFOTRANSFERASE 2"/>
    <property type="match status" value="1"/>
</dbReference>
<evidence type="ECO:0000313" key="3">
    <source>
        <dbReference type="Proteomes" id="UP000005631"/>
    </source>
</evidence>
<dbReference type="Pfam" id="PF13469">
    <property type="entry name" value="Sulfotransfer_3"/>
    <property type="match status" value="1"/>
</dbReference>
<dbReference type="InterPro" id="IPR027417">
    <property type="entry name" value="P-loop_NTPase"/>
</dbReference>
<gene>
    <name evidence="2" type="ordered locus">Oweho_3307</name>
</gene>
<sequence length="295" mass="34952">MQDYTKPFFIIGNPRSGTSLFRLMLSNHPRMIVPPESGFMQWWYPTYHNWTAEDTANEAYLNQFIKDLSSSKKIETWKIDFDSLKLRIQKVIPKNYAQLIAQVYLQYTADNGNKNIERWGDKNNYFIEHLDLLHEIYPQAQFLFIVRDGRDVACSYKAIKNLKTESAYKPKLPYDIKDIANEWVENHQTILKFSRALEPSQCHFLKYEDLVFNPKAVLKEVTDFLKMEFSIEMLNYPDTNRSNKTEPLEMMDWKKKTLSEPDSSELGKYKKILSTREIQEFNKIAKPILNHFGYE</sequence>
<dbReference type="KEGG" id="oho:Oweho_3307"/>
<dbReference type="GO" id="GO:0008476">
    <property type="term" value="F:protein-tyrosine sulfotransferase activity"/>
    <property type="evidence" value="ECO:0007669"/>
    <property type="project" value="InterPro"/>
</dbReference>
<name>G8R4F8_OWEHD</name>
<dbReference type="Proteomes" id="UP000005631">
    <property type="component" value="Chromosome"/>
</dbReference>
<evidence type="ECO:0000256" key="1">
    <source>
        <dbReference type="ARBA" id="ARBA00022679"/>
    </source>
</evidence>
<dbReference type="eggNOG" id="COG0615">
    <property type="taxonomic scope" value="Bacteria"/>
</dbReference>
<dbReference type="Gene3D" id="3.40.50.300">
    <property type="entry name" value="P-loop containing nucleotide triphosphate hydrolases"/>
    <property type="match status" value="1"/>
</dbReference>
<dbReference type="SUPFAM" id="SSF52540">
    <property type="entry name" value="P-loop containing nucleoside triphosphate hydrolases"/>
    <property type="match status" value="1"/>
</dbReference>
<dbReference type="STRING" id="926562.Oweho_3307"/>
<dbReference type="InterPro" id="IPR026634">
    <property type="entry name" value="TPST-like"/>
</dbReference>